<dbReference type="EMBL" id="LCYG01000028">
    <property type="protein sequence ID" value="KLK92935.1"/>
    <property type="molecule type" value="Genomic_DNA"/>
</dbReference>
<dbReference type="GO" id="GO:0046872">
    <property type="term" value="F:metal ion binding"/>
    <property type="evidence" value="ECO:0007669"/>
    <property type="project" value="UniProtKB-KW"/>
</dbReference>
<evidence type="ECO:0000256" key="5">
    <source>
        <dbReference type="ARBA" id="ARBA00022729"/>
    </source>
</evidence>
<keyword evidence="14" id="KW-1185">Reference proteome</keyword>
<keyword evidence="6" id="KW-0378">Hydrolase</keyword>
<accession>A0A0H1RCK3</accession>
<dbReference type="Pfam" id="PF05951">
    <property type="entry name" value="Peptidase_M15_2"/>
    <property type="match status" value="1"/>
</dbReference>
<dbReference type="PANTHER" id="PTHR37425">
    <property type="match status" value="1"/>
</dbReference>
<proteinExistence type="inferred from homology"/>
<comment type="similarity">
    <text evidence="10">Belongs to the peptidase M15 family.</text>
</comment>
<keyword evidence="8" id="KW-0482">Metalloprotease</keyword>
<comment type="caution">
    <text evidence="13">The sequence shown here is derived from an EMBL/GenBank/DDBJ whole genome shotgun (WGS) entry which is preliminary data.</text>
</comment>
<evidence type="ECO:0000313" key="14">
    <source>
        <dbReference type="Proteomes" id="UP000035489"/>
    </source>
</evidence>
<evidence type="ECO:0000313" key="13">
    <source>
        <dbReference type="EMBL" id="KLK92935.1"/>
    </source>
</evidence>
<dbReference type="Gene3D" id="3.30.1380.10">
    <property type="match status" value="1"/>
</dbReference>
<dbReference type="InterPro" id="IPR010275">
    <property type="entry name" value="MepK"/>
</dbReference>
<feature type="compositionally biased region" description="Polar residues" evidence="12">
    <location>
        <begin position="297"/>
        <end position="314"/>
    </location>
</feature>
<feature type="region of interest" description="Disordered" evidence="12">
    <location>
        <begin position="284"/>
        <end position="314"/>
    </location>
</feature>
<protein>
    <recommendedName>
        <fullName evidence="11">Murein endopeptidase K</fullName>
    </recommendedName>
</protein>
<comment type="cofactor">
    <cofactor evidence="1">
        <name>Zn(2+)</name>
        <dbReference type="ChEBI" id="CHEBI:29105"/>
    </cofactor>
</comment>
<dbReference type="AlphaFoldDB" id="A0A0H1RCK3"/>
<dbReference type="Proteomes" id="UP000035489">
    <property type="component" value="Unassembled WGS sequence"/>
</dbReference>
<evidence type="ECO:0000256" key="12">
    <source>
        <dbReference type="SAM" id="MobiDB-lite"/>
    </source>
</evidence>
<dbReference type="GO" id="GO:0071555">
    <property type="term" value="P:cell wall organization"/>
    <property type="evidence" value="ECO:0007669"/>
    <property type="project" value="UniProtKB-KW"/>
</dbReference>
<keyword evidence="3" id="KW-0645">Protease</keyword>
<evidence type="ECO:0000256" key="10">
    <source>
        <dbReference type="ARBA" id="ARBA00093448"/>
    </source>
</evidence>
<dbReference type="PANTHER" id="PTHR37425:SF1">
    <property type="entry name" value="OUTER MEMBRANE PROTEIN"/>
    <property type="match status" value="1"/>
</dbReference>
<keyword evidence="4" id="KW-0479">Metal-binding</keyword>
<keyword evidence="9" id="KW-0961">Cell wall biogenesis/degradation</keyword>
<feature type="region of interest" description="Disordered" evidence="12">
    <location>
        <begin position="549"/>
        <end position="568"/>
    </location>
</feature>
<comment type="pathway">
    <text evidence="2">Cell wall biogenesis; cell wall polysaccharide biosynthesis.</text>
</comment>
<dbReference type="GO" id="GO:0006508">
    <property type="term" value="P:proteolysis"/>
    <property type="evidence" value="ECO:0007669"/>
    <property type="project" value="UniProtKB-KW"/>
</dbReference>
<organism evidence="13 14">
    <name type="scientific">Microvirga vignae</name>
    <dbReference type="NCBI Taxonomy" id="1225564"/>
    <lineage>
        <taxon>Bacteria</taxon>
        <taxon>Pseudomonadati</taxon>
        <taxon>Pseudomonadota</taxon>
        <taxon>Alphaproteobacteria</taxon>
        <taxon>Hyphomicrobiales</taxon>
        <taxon>Methylobacteriaceae</taxon>
        <taxon>Microvirga</taxon>
    </lineage>
</organism>
<dbReference type="InterPro" id="IPR009045">
    <property type="entry name" value="Zn_M74/Hedgehog-like"/>
</dbReference>
<evidence type="ECO:0000256" key="6">
    <source>
        <dbReference type="ARBA" id="ARBA00022801"/>
    </source>
</evidence>
<evidence type="ECO:0000256" key="4">
    <source>
        <dbReference type="ARBA" id="ARBA00022723"/>
    </source>
</evidence>
<feature type="region of interest" description="Disordered" evidence="12">
    <location>
        <begin position="455"/>
        <end position="530"/>
    </location>
</feature>
<evidence type="ECO:0000256" key="2">
    <source>
        <dbReference type="ARBA" id="ARBA00004776"/>
    </source>
</evidence>
<feature type="compositionally biased region" description="Low complexity" evidence="12">
    <location>
        <begin position="457"/>
        <end position="466"/>
    </location>
</feature>
<evidence type="ECO:0000256" key="9">
    <source>
        <dbReference type="ARBA" id="ARBA00023316"/>
    </source>
</evidence>
<name>A0A0H1RCK3_9HYPH</name>
<keyword evidence="5" id="KW-0732">Signal</keyword>
<dbReference type="CDD" id="cd14844">
    <property type="entry name" value="Zn-DD-carboxypeptidase_like"/>
    <property type="match status" value="1"/>
</dbReference>
<dbReference type="PATRIC" id="fig|1225564.3.peg.3073"/>
<gene>
    <name evidence="13" type="ORF">AA309_11870</name>
</gene>
<feature type="compositionally biased region" description="Basic and acidic residues" evidence="12">
    <location>
        <begin position="496"/>
        <end position="514"/>
    </location>
</feature>
<feature type="compositionally biased region" description="Low complexity" evidence="12">
    <location>
        <begin position="517"/>
        <end position="528"/>
    </location>
</feature>
<evidence type="ECO:0000256" key="1">
    <source>
        <dbReference type="ARBA" id="ARBA00001947"/>
    </source>
</evidence>
<dbReference type="GO" id="GO:0008237">
    <property type="term" value="F:metallopeptidase activity"/>
    <property type="evidence" value="ECO:0007669"/>
    <property type="project" value="UniProtKB-KW"/>
</dbReference>
<keyword evidence="7" id="KW-0862">Zinc</keyword>
<evidence type="ECO:0000256" key="7">
    <source>
        <dbReference type="ARBA" id="ARBA00022833"/>
    </source>
</evidence>
<reference evidence="13 14" key="1">
    <citation type="submission" date="2015-05" db="EMBL/GenBank/DDBJ databases">
        <title>Draft genome sequence of Microvirga vignae strain BR3299, a novel nitrogen fixing bacteria isolated from Brazil semi-aired region.</title>
        <authorList>
            <person name="Zilli J.E."/>
            <person name="Passos S.R."/>
            <person name="Leite J."/>
            <person name="Baldani J.I."/>
            <person name="Xavier G.R."/>
            <person name="Rumjaneck N.G."/>
            <person name="Simoes-Araujo J.L."/>
        </authorList>
    </citation>
    <scope>NUCLEOTIDE SEQUENCE [LARGE SCALE GENOMIC DNA]</scope>
    <source>
        <strain evidence="13 14">BR3299</strain>
    </source>
</reference>
<dbReference type="SUPFAM" id="SSF55166">
    <property type="entry name" value="Hedgehog/DD-peptidase"/>
    <property type="match status" value="1"/>
</dbReference>
<evidence type="ECO:0000256" key="3">
    <source>
        <dbReference type="ARBA" id="ARBA00022670"/>
    </source>
</evidence>
<dbReference type="STRING" id="1225564.AA309_11870"/>
<evidence type="ECO:0000256" key="8">
    <source>
        <dbReference type="ARBA" id="ARBA00023049"/>
    </source>
</evidence>
<evidence type="ECO:0000256" key="11">
    <source>
        <dbReference type="ARBA" id="ARBA00093666"/>
    </source>
</evidence>
<sequence>MHCPECSEYETSIPVRVLRSDGLVRRAGIGLAAFLAVMVGGVRGTQDAIANGDTRTLTFYHNNTKETLTVTFRRNGQYDSAALQQLNWFLRDWRRDEPTRMDPRLFDTVWEVYREVGSSAPVHVNSAYRSPQTNSMLRRRSSAVAKNSQHMQGKAMDFYLPDVSAARLRAVGMKLQNGGVGYYPNAYTPFVHLDVGSVRAWPRMTRDQLVGLFPDGKTVHIPADGRPLPGYDMARAEVLAKGGTVAGYSAYADAEEAIAAQQPRRKSFWATLFGLEDEEEDAEEIRTASRPGRTLVASRSTSYPPGSSYTDDVSPQTVLQQYENRNAPVARQAPVMVAQARPEPAPAPAVVAAMAPALREDLSPPASAPLPPTRISGMPSTVDTPSGPTLAWQQGPGAQNEMSIAKGMAFAPMPPRRPDADDAGETTVLAYAPLPPVRPGSLAETNPIPLQSELRGPVEVASASSAPLPPPRPDRAVAVASAGPVDIPVTGSTPKDLPKASTKDSKAKTVDAPEPKAPAAHAPQKPTALSALMAAEPSVHMGFSNKPVGDLATNRFTGPAVKPLPVVR</sequence>